<comment type="similarity">
    <text evidence="6">Belongs to the cytochrome b5 family.</text>
</comment>
<dbReference type="PANTHER" id="PTHR10578">
    <property type="entry name" value="S -2-HYDROXY-ACID OXIDASE-RELATED"/>
    <property type="match status" value="1"/>
</dbReference>
<dbReference type="InterPro" id="IPR000262">
    <property type="entry name" value="FMN-dep_DH"/>
</dbReference>
<gene>
    <name evidence="10" type="ORF">PgNI_02090</name>
</gene>
<sequence length="480" mass="52889">MERMGEYIDATELSKHNSKESCWIVIHGQVWDVTEFLDLHPGGARIILKSAGRDATPAYESVHDPDLVAHTLPPSCLIGTLSQQSTTLVPTAEEVPSPAIDDSGSVQLIHPPLTSMLNVFDFERAAKKYLSDIGWAYYSSGAEDEISMQDPRRIFNRIALRPRILRQVETIDTSCSFFGGRIKSSLPIYITPTGLSRYAHQEGDQCLARACGLEGIVYCMPTTAAHEAVFSARTTPNQPLCFQLYTGRDYDRTRALLRKVERLGAAAIFVTVDSPVIGRRERDDRIKAADGEDPLFAGGVAKSGSMTLLNPMLTWEDLDWLRAATSLPLMLKGVQTVEDAVLAHRAGVDGIILSNHGGRSQDTAQAPMLTLLEIRRHAPHLLTPEVRSRFEVFLDGGVRRGTDVLKALALGASAVGVGRPALYSMTNGWGEAGVRRLIMMLRMELETNMALAGATRLDEIVPEMVNTERVEHEVFRRVKL</sequence>
<organism evidence="9 10">
    <name type="scientific">Pyricularia grisea</name>
    <name type="common">Crabgrass-specific blast fungus</name>
    <name type="synonym">Magnaporthe grisea</name>
    <dbReference type="NCBI Taxonomy" id="148305"/>
    <lineage>
        <taxon>Eukaryota</taxon>
        <taxon>Fungi</taxon>
        <taxon>Dikarya</taxon>
        <taxon>Ascomycota</taxon>
        <taxon>Pezizomycotina</taxon>
        <taxon>Sordariomycetes</taxon>
        <taxon>Sordariomycetidae</taxon>
        <taxon>Magnaporthales</taxon>
        <taxon>Pyriculariaceae</taxon>
        <taxon>Pyricularia</taxon>
    </lineage>
</organism>
<evidence type="ECO:0000256" key="3">
    <source>
        <dbReference type="ARBA" id="ARBA00022723"/>
    </source>
</evidence>
<dbReference type="Proteomes" id="UP000515153">
    <property type="component" value="Unplaced"/>
</dbReference>
<dbReference type="InterPro" id="IPR036400">
    <property type="entry name" value="Cyt_B5-like_heme/steroid_sf"/>
</dbReference>
<evidence type="ECO:0000259" key="8">
    <source>
        <dbReference type="PROSITE" id="PS51349"/>
    </source>
</evidence>
<keyword evidence="4" id="KW-0560">Oxidoreductase</keyword>
<dbReference type="Pfam" id="PF01070">
    <property type="entry name" value="FMN_dh"/>
    <property type="match status" value="1"/>
</dbReference>
<dbReference type="CDD" id="cd02922">
    <property type="entry name" value="FCB2_FMN"/>
    <property type="match status" value="1"/>
</dbReference>
<evidence type="ECO:0000256" key="6">
    <source>
        <dbReference type="RuleBase" id="RU362121"/>
    </source>
</evidence>
<comment type="cofactor">
    <cofactor evidence="1">
        <name>FMN</name>
        <dbReference type="ChEBI" id="CHEBI:58210"/>
    </cofactor>
</comment>
<keyword evidence="3 6" id="KW-0479">Metal-binding</keyword>
<keyword evidence="9" id="KW-1185">Reference proteome</keyword>
<dbReference type="GO" id="GO:0016491">
    <property type="term" value="F:oxidoreductase activity"/>
    <property type="evidence" value="ECO:0007669"/>
    <property type="project" value="UniProtKB-KW"/>
</dbReference>
<evidence type="ECO:0000256" key="5">
    <source>
        <dbReference type="ARBA" id="ARBA00023004"/>
    </source>
</evidence>
<proteinExistence type="inferred from homology"/>
<dbReference type="Pfam" id="PF00173">
    <property type="entry name" value="Cyt-b5"/>
    <property type="match status" value="1"/>
</dbReference>
<keyword evidence="2 6" id="KW-0349">Heme</keyword>
<dbReference type="PROSITE" id="PS50255">
    <property type="entry name" value="CYTOCHROME_B5_2"/>
    <property type="match status" value="1"/>
</dbReference>
<dbReference type="RefSeq" id="XP_030987936.1">
    <property type="nucleotide sequence ID" value="XM_031122158.1"/>
</dbReference>
<dbReference type="PRINTS" id="PR00363">
    <property type="entry name" value="CYTOCHROMEB5"/>
</dbReference>
<accession>A0A6P8BLE4</accession>
<dbReference type="GO" id="GO:0046872">
    <property type="term" value="F:metal ion binding"/>
    <property type="evidence" value="ECO:0007669"/>
    <property type="project" value="UniProtKB-UniRule"/>
</dbReference>
<dbReference type="SUPFAM" id="SSF51395">
    <property type="entry name" value="FMN-linked oxidoreductases"/>
    <property type="match status" value="1"/>
</dbReference>
<dbReference type="InterPro" id="IPR013785">
    <property type="entry name" value="Aldolase_TIM"/>
</dbReference>
<evidence type="ECO:0000256" key="4">
    <source>
        <dbReference type="ARBA" id="ARBA00023002"/>
    </source>
</evidence>
<dbReference type="KEGG" id="pgri:PgNI_02090"/>
<dbReference type="Gene3D" id="3.10.120.10">
    <property type="entry name" value="Cytochrome b5-like heme/steroid binding domain"/>
    <property type="match status" value="1"/>
</dbReference>
<name>A0A6P8BLE4_PYRGI</name>
<evidence type="ECO:0000256" key="2">
    <source>
        <dbReference type="ARBA" id="ARBA00022617"/>
    </source>
</evidence>
<keyword evidence="5 6" id="KW-0408">Iron</keyword>
<dbReference type="SUPFAM" id="SSF55856">
    <property type="entry name" value="Cytochrome b5-like heme/steroid binding domain"/>
    <property type="match status" value="1"/>
</dbReference>
<dbReference type="InterPro" id="IPR001199">
    <property type="entry name" value="Cyt_B5-like_heme/steroid-bd"/>
</dbReference>
<evidence type="ECO:0000259" key="7">
    <source>
        <dbReference type="PROSITE" id="PS50255"/>
    </source>
</evidence>
<dbReference type="PROSITE" id="PS00191">
    <property type="entry name" value="CYTOCHROME_B5_1"/>
    <property type="match status" value="1"/>
</dbReference>
<dbReference type="PROSITE" id="PS51349">
    <property type="entry name" value="FMN_HYDROXY_ACID_DH_2"/>
    <property type="match status" value="1"/>
</dbReference>
<dbReference type="GeneID" id="41957070"/>
<dbReference type="InterPro" id="IPR037458">
    <property type="entry name" value="L-MDH/L-LDH_FMN-bd"/>
</dbReference>
<dbReference type="InterPro" id="IPR018506">
    <property type="entry name" value="Cyt_B5_heme-BS"/>
</dbReference>
<dbReference type="OrthoDB" id="1925334at2759"/>
<dbReference type="PANTHER" id="PTHR10578:SF104">
    <property type="entry name" value="CYTOCHROME B2, MITOCHONDRIAL-RELATED"/>
    <property type="match status" value="1"/>
</dbReference>
<dbReference type="GO" id="GO:0020037">
    <property type="term" value="F:heme binding"/>
    <property type="evidence" value="ECO:0007669"/>
    <property type="project" value="UniProtKB-UniRule"/>
</dbReference>
<dbReference type="SMART" id="SM01117">
    <property type="entry name" value="Cyt-b5"/>
    <property type="match status" value="1"/>
</dbReference>
<reference evidence="10" key="1">
    <citation type="journal article" date="2019" name="Mol. Biol. Evol.">
        <title>Blast fungal genomes show frequent chromosomal changes, gene gains and losses, and effector gene turnover.</title>
        <authorList>
            <person name="Gomez Luciano L.B."/>
            <person name="Jason Tsai I."/>
            <person name="Chuma I."/>
            <person name="Tosa Y."/>
            <person name="Chen Y.H."/>
            <person name="Li J.Y."/>
            <person name="Li M.Y."/>
            <person name="Jade Lu M.Y."/>
            <person name="Nakayashiki H."/>
            <person name="Li W.H."/>
        </authorList>
    </citation>
    <scope>NUCLEOTIDE SEQUENCE</scope>
    <source>
        <strain evidence="10">NI907</strain>
    </source>
</reference>
<evidence type="ECO:0000313" key="9">
    <source>
        <dbReference type="Proteomes" id="UP000515153"/>
    </source>
</evidence>
<dbReference type="AlphaFoldDB" id="A0A6P8BLE4"/>
<dbReference type="InterPro" id="IPR037396">
    <property type="entry name" value="FMN_HAD"/>
</dbReference>
<reference evidence="10" key="2">
    <citation type="submission" date="2019-10" db="EMBL/GenBank/DDBJ databases">
        <authorList>
            <consortium name="NCBI Genome Project"/>
        </authorList>
    </citation>
    <scope>NUCLEOTIDE SEQUENCE</scope>
    <source>
        <strain evidence="10">NI907</strain>
    </source>
</reference>
<protein>
    <submittedName>
        <fullName evidence="10">Uncharacterized protein</fullName>
    </submittedName>
</protein>
<dbReference type="Gene3D" id="3.20.20.70">
    <property type="entry name" value="Aldolase class I"/>
    <property type="match status" value="1"/>
</dbReference>
<feature type="domain" description="FMN hydroxy acid dehydrogenase" evidence="8">
    <location>
        <begin position="111"/>
        <end position="470"/>
    </location>
</feature>
<evidence type="ECO:0000313" key="10">
    <source>
        <dbReference type="RefSeq" id="XP_030987936.1"/>
    </source>
</evidence>
<feature type="domain" description="Cytochrome b5 heme-binding" evidence="7">
    <location>
        <begin position="5"/>
        <end position="82"/>
    </location>
</feature>
<reference evidence="10" key="3">
    <citation type="submission" date="2025-08" db="UniProtKB">
        <authorList>
            <consortium name="RefSeq"/>
        </authorList>
    </citation>
    <scope>IDENTIFICATION</scope>
    <source>
        <strain evidence="10">NI907</strain>
    </source>
</reference>
<evidence type="ECO:0000256" key="1">
    <source>
        <dbReference type="ARBA" id="ARBA00001917"/>
    </source>
</evidence>